<reference evidence="1 2" key="1">
    <citation type="submission" date="2017-12" db="EMBL/GenBank/DDBJ databases">
        <title>Hemimetabolous genomes reveal molecular basis of termite eusociality.</title>
        <authorList>
            <person name="Harrison M.C."/>
            <person name="Jongepier E."/>
            <person name="Robertson H.M."/>
            <person name="Arning N."/>
            <person name="Bitard-Feildel T."/>
            <person name="Chao H."/>
            <person name="Childers C.P."/>
            <person name="Dinh H."/>
            <person name="Doddapaneni H."/>
            <person name="Dugan S."/>
            <person name="Gowin J."/>
            <person name="Greiner C."/>
            <person name="Han Y."/>
            <person name="Hu H."/>
            <person name="Hughes D.S.T."/>
            <person name="Huylmans A.-K."/>
            <person name="Kemena C."/>
            <person name="Kremer L.P.M."/>
            <person name="Lee S.L."/>
            <person name="Lopez-Ezquerra A."/>
            <person name="Mallet L."/>
            <person name="Monroy-Kuhn J.M."/>
            <person name="Moser A."/>
            <person name="Murali S.C."/>
            <person name="Muzny D.M."/>
            <person name="Otani S."/>
            <person name="Piulachs M.-D."/>
            <person name="Poelchau M."/>
            <person name="Qu J."/>
            <person name="Schaub F."/>
            <person name="Wada-Katsumata A."/>
            <person name="Worley K.C."/>
            <person name="Xie Q."/>
            <person name="Ylla G."/>
            <person name="Poulsen M."/>
            <person name="Gibbs R.A."/>
            <person name="Schal C."/>
            <person name="Richards S."/>
            <person name="Belles X."/>
            <person name="Korb J."/>
            <person name="Bornberg-Bauer E."/>
        </authorList>
    </citation>
    <scope>NUCLEOTIDE SEQUENCE [LARGE SCALE GENOMIC DNA]</scope>
    <source>
        <tissue evidence="1">Whole body</tissue>
    </source>
</reference>
<dbReference type="AlphaFoldDB" id="A0A2J7QTF8"/>
<protein>
    <submittedName>
        <fullName evidence="1">Uncharacterized protein</fullName>
    </submittedName>
</protein>
<evidence type="ECO:0000313" key="1">
    <source>
        <dbReference type="EMBL" id="PNF31868.1"/>
    </source>
</evidence>
<dbReference type="EMBL" id="NEVH01011194">
    <property type="protein sequence ID" value="PNF31868.1"/>
    <property type="molecule type" value="Genomic_DNA"/>
</dbReference>
<sequence length="68" mass="7730">MAIVSDMAIVFELFHTTFREMYLLQLPGVGEESSCAILRPKAVLGRIIRHQREITEKMPVRNVESITG</sequence>
<gene>
    <name evidence="1" type="ORF">B7P43_G07916</name>
</gene>
<organism evidence="1 2">
    <name type="scientific">Cryptotermes secundus</name>
    <dbReference type="NCBI Taxonomy" id="105785"/>
    <lineage>
        <taxon>Eukaryota</taxon>
        <taxon>Metazoa</taxon>
        <taxon>Ecdysozoa</taxon>
        <taxon>Arthropoda</taxon>
        <taxon>Hexapoda</taxon>
        <taxon>Insecta</taxon>
        <taxon>Pterygota</taxon>
        <taxon>Neoptera</taxon>
        <taxon>Polyneoptera</taxon>
        <taxon>Dictyoptera</taxon>
        <taxon>Blattodea</taxon>
        <taxon>Blattoidea</taxon>
        <taxon>Termitoidae</taxon>
        <taxon>Kalotermitidae</taxon>
        <taxon>Cryptotermitinae</taxon>
        <taxon>Cryptotermes</taxon>
    </lineage>
</organism>
<dbReference type="Proteomes" id="UP000235965">
    <property type="component" value="Unassembled WGS sequence"/>
</dbReference>
<accession>A0A2J7QTF8</accession>
<keyword evidence="2" id="KW-1185">Reference proteome</keyword>
<proteinExistence type="predicted"/>
<name>A0A2J7QTF8_9NEOP</name>
<evidence type="ECO:0000313" key="2">
    <source>
        <dbReference type="Proteomes" id="UP000235965"/>
    </source>
</evidence>
<dbReference type="InParanoid" id="A0A2J7QTF8"/>
<comment type="caution">
    <text evidence="1">The sequence shown here is derived from an EMBL/GenBank/DDBJ whole genome shotgun (WGS) entry which is preliminary data.</text>
</comment>